<proteinExistence type="predicted"/>
<dbReference type="SUPFAM" id="SSF51197">
    <property type="entry name" value="Clavaminate synthase-like"/>
    <property type="match status" value="1"/>
</dbReference>
<keyword evidence="2" id="KW-0223">Dioxygenase</keyword>
<dbReference type="EC" id="1.14.11.55" evidence="2"/>
<comment type="caution">
    <text evidence="2">The sequence shown here is derived from an EMBL/GenBank/DDBJ whole genome shotgun (WGS) entry which is preliminary data.</text>
</comment>
<dbReference type="Proteomes" id="UP000315403">
    <property type="component" value="Unassembled WGS sequence"/>
</dbReference>
<dbReference type="Gene3D" id="2.60.120.620">
    <property type="entry name" value="q2cbj1_9rhob like domain"/>
    <property type="match status" value="1"/>
</dbReference>
<gene>
    <name evidence="2" type="primary">ectD</name>
    <name evidence="2" type="ORF">DLNHIDIE_03186</name>
</gene>
<dbReference type="PANTHER" id="PTHR20883:SF48">
    <property type="entry name" value="ECTOINE DIOXYGENASE"/>
    <property type="match status" value="1"/>
</dbReference>
<evidence type="ECO:0000256" key="1">
    <source>
        <dbReference type="ARBA" id="ARBA00001954"/>
    </source>
</evidence>
<dbReference type="PANTHER" id="PTHR20883">
    <property type="entry name" value="PHYTANOYL-COA DIOXYGENASE DOMAIN CONTAINING 1"/>
    <property type="match status" value="1"/>
</dbReference>
<evidence type="ECO:0000313" key="3">
    <source>
        <dbReference type="Proteomes" id="UP000315403"/>
    </source>
</evidence>
<dbReference type="RefSeq" id="WP_142089870.1">
    <property type="nucleotide sequence ID" value="NZ_SZUV01000004.1"/>
</dbReference>
<dbReference type="GO" id="GO:0016706">
    <property type="term" value="F:2-oxoglutarate-dependent dioxygenase activity"/>
    <property type="evidence" value="ECO:0007669"/>
    <property type="project" value="UniProtKB-ARBA"/>
</dbReference>
<dbReference type="GO" id="GO:0005506">
    <property type="term" value="F:iron ion binding"/>
    <property type="evidence" value="ECO:0007669"/>
    <property type="project" value="UniProtKB-ARBA"/>
</dbReference>
<dbReference type="EMBL" id="SZUV01000004">
    <property type="protein sequence ID" value="TQN49535.1"/>
    <property type="molecule type" value="Genomic_DNA"/>
</dbReference>
<dbReference type="Pfam" id="PF05721">
    <property type="entry name" value="PhyH"/>
    <property type="match status" value="1"/>
</dbReference>
<comment type="cofactor">
    <cofactor evidence="1">
        <name>Fe(2+)</name>
        <dbReference type="ChEBI" id="CHEBI:29033"/>
    </cofactor>
</comment>
<sequence length="303" mass="35159">MLPIIKKFMLDAAEEFLLPTEADVHFYKRHGYFVSKKIFSDQEIDALVEETGRYYEGHRDRRVPFIPKGATYWRGGDATDLRQNNYITYESLSMRAILLKPLVGAIASKLAETPESRLFIDVLRYKAPGQDKNTTIGWHIDRHYWQMFTSDAMLTAFIPLHDCYEEHGTIVMVDGSNQWHETSTPDESTSLHFARRGLNDLERRLAIEAKANNADIKTVPIRLNKGQVCFHNSLTYHGSFPNLSERPRQTISLHFQDKENRYRRYLLPSGKFAAHHTEQLCARLDNGDPDYSDPEYFPVLWSK</sequence>
<dbReference type="InterPro" id="IPR008775">
    <property type="entry name" value="Phytyl_CoA_dOase-like"/>
</dbReference>
<accession>A0A543PZM9</accession>
<dbReference type="AlphaFoldDB" id="A0A543PZM9"/>
<organism evidence="2 3">
    <name type="scientific">Acidithiobacillus thiooxidans ATCC 19377</name>
    <dbReference type="NCBI Taxonomy" id="637390"/>
    <lineage>
        <taxon>Bacteria</taxon>
        <taxon>Pseudomonadati</taxon>
        <taxon>Pseudomonadota</taxon>
        <taxon>Acidithiobacillia</taxon>
        <taxon>Acidithiobacillales</taxon>
        <taxon>Acidithiobacillaceae</taxon>
        <taxon>Acidithiobacillus</taxon>
    </lineage>
</organism>
<name>A0A543PZM9_ACITH</name>
<evidence type="ECO:0000313" key="2">
    <source>
        <dbReference type="EMBL" id="TQN49535.1"/>
    </source>
</evidence>
<reference evidence="2 3" key="1">
    <citation type="submission" date="2019-03" db="EMBL/GenBank/DDBJ databases">
        <title>New insights into Acidothiobacillus thiooxidans sulfur metabolism through coupled gene expression, solution geochemistry, microscopy and spectroscopy analyses.</title>
        <authorList>
            <person name="Camacho D."/>
            <person name="Frazao R."/>
            <person name="Fouillen A."/>
            <person name="Nanci A."/>
            <person name="Lang B.F."/>
            <person name="Apte S.C."/>
            <person name="Baron C."/>
            <person name="Warren L.A."/>
        </authorList>
    </citation>
    <scope>NUCLEOTIDE SEQUENCE [LARGE SCALE GENOMIC DNA]</scope>
    <source>
        <strain evidence="2 3">ATCC 19377</strain>
    </source>
</reference>
<protein>
    <submittedName>
        <fullName evidence="2">Ectoine dioxygenase</fullName>
        <ecNumber evidence="2">1.14.11.55</ecNumber>
    </submittedName>
</protein>
<keyword evidence="2" id="KW-0560">Oxidoreductase</keyword>